<dbReference type="InterPro" id="IPR003356">
    <property type="entry name" value="DNA_methylase_A-5"/>
</dbReference>
<keyword evidence="2" id="KW-0233">DNA recombination</keyword>
<gene>
    <name evidence="4" type="ORF">BDD30_3116</name>
</gene>
<evidence type="ECO:0000313" key="5">
    <source>
        <dbReference type="Proteomes" id="UP000280955"/>
    </source>
</evidence>
<dbReference type="InterPro" id="IPR011010">
    <property type="entry name" value="DNA_brk_join_enz"/>
</dbReference>
<sequence length="400" mass="46328">MSVLIDHKKAFITLFNETARYYYRNRVFDDFVQCAAISLHNAVCPDSKLEQGYRQIIKHYKPEDVSRFSQLLEHVMMGLEFEPHDFLGGVFMQLNLGNKHLKQFFTPWPISLAMAKMQLSDVGQRLTRQPFFTLYEPACGAGCMVIAAAEVLKMSGYNPAQHMWVSCVDIDVVAASMAYIQLSLLGIPGEVVIGDALTNERHRVMYTPVHWLGNWPCRLRKNRQQYKGVTWNSKIAHMRALFNFAIKEKILPQEENPFNGVVVNANKKKKKTLTKKQLTALYLTMGKFEEQERQAGNSHQGLCALYPTWYWLTVLDTLRYTGMRQNQLLHIRLGDIDLKERRIILCSEGSKNHYEHQVLVVKWLYPRLEILLERAQAAGAKLSDPLVLCELFYRQNRQRK</sequence>
<dbReference type="RefSeq" id="WP_015835415.1">
    <property type="nucleotide sequence ID" value="NC_012962.1"/>
</dbReference>
<dbReference type="Gene3D" id="1.10.443.10">
    <property type="entry name" value="Intergrase catalytic core"/>
    <property type="match status" value="1"/>
</dbReference>
<evidence type="ECO:0000256" key="2">
    <source>
        <dbReference type="ARBA" id="ARBA00023172"/>
    </source>
</evidence>
<evidence type="ECO:0000313" key="4">
    <source>
        <dbReference type="EMBL" id="RKS58257.1"/>
    </source>
</evidence>
<dbReference type="EMBL" id="RBLJ01000003">
    <property type="protein sequence ID" value="RKS58257.1"/>
    <property type="molecule type" value="Genomic_DNA"/>
</dbReference>
<dbReference type="SUPFAM" id="SSF53335">
    <property type="entry name" value="S-adenosyl-L-methionine-dependent methyltransferases"/>
    <property type="match status" value="1"/>
</dbReference>
<comment type="caution">
    <text evidence="4">The sequence shown here is derived from an EMBL/GenBank/DDBJ whole genome shotgun (WGS) entry which is preliminary data.</text>
</comment>
<feature type="domain" description="DNA methylase adenine-specific" evidence="3">
    <location>
        <begin position="100"/>
        <end position="203"/>
    </location>
</feature>
<reference evidence="4 5" key="1">
    <citation type="submission" date="2018-10" db="EMBL/GenBank/DDBJ databases">
        <title>Genomic Encyclopedia of Archaeal and Bacterial Type Strains, Phase II (KMG-II): from individual species to whole genera.</title>
        <authorList>
            <person name="Goeker M."/>
        </authorList>
    </citation>
    <scope>NUCLEOTIDE SEQUENCE [LARGE SCALE GENOMIC DNA]</scope>
    <source>
        <strain evidence="4 5">DSM 15149</strain>
    </source>
</reference>
<organism evidence="4 5">
    <name type="scientific">Photorhabdus asymbiotica</name>
    <dbReference type="NCBI Taxonomy" id="291112"/>
    <lineage>
        <taxon>Bacteria</taxon>
        <taxon>Pseudomonadati</taxon>
        <taxon>Pseudomonadota</taxon>
        <taxon>Gammaproteobacteria</taxon>
        <taxon>Enterobacterales</taxon>
        <taxon>Morganellaceae</taxon>
        <taxon>Photorhabdus</taxon>
    </lineage>
</organism>
<protein>
    <submittedName>
        <fullName evidence="4">Phage integrase family protein</fullName>
    </submittedName>
</protein>
<dbReference type="Gene3D" id="3.40.50.150">
    <property type="entry name" value="Vaccinia Virus protein VP39"/>
    <property type="match status" value="1"/>
</dbReference>
<proteinExistence type="inferred from homology"/>
<name>A0ABX9SMJ1_9GAMM</name>
<accession>A0ABX9SMJ1</accession>
<dbReference type="SUPFAM" id="SSF56349">
    <property type="entry name" value="DNA breaking-rejoining enzymes"/>
    <property type="match status" value="1"/>
</dbReference>
<dbReference type="Proteomes" id="UP000280955">
    <property type="component" value="Unassembled WGS sequence"/>
</dbReference>
<keyword evidence="5" id="KW-1185">Reference proteome</keyword>
<dbReference type="Pfam" id="PF02384">
    <property type="entry name" value="N6_Mtase"/>
    <property type="match status" value="1"/>
</dbReference>
<evidence type="ECO:0000256" key="1">
    <source>
        <dbReference type="ARBA" id="ARBA00006594"/>
    </source>
</evidence>
<dbReference type="InterPro" id="IPR013762">
    <property type="entry name" value="Integrase-like_cat_sf"/>
</dbReference>
<comment type="similarity">
    <text evidence="1">Belongs to the N(4)/N(6)-methyltransferase family.</text>
</comment>
<dbReference type="InterPro" id="IPR029063">
    <property type="entry name" value="SAM-dependent_MTases_sf"/>
</dbReference>
<evidence type="ECO:0000259" key="3">
    <source>
        <dbReference type="Pfam" id="PF02384"/>
    </source>
</evidence>